<dbReference type="PANTHER" id="PTHR22855:SF46">
    <property type="entry name" value="METHYLCROTONOYL-COA CARBOXYLASE"/>
    <property type="match status" value="1"/>
</dbReference>
<gene>
    <name evidence="3" type="ORF">UCMB321_1203</name>
</gene>
<feature type="domain" description="CoA carboxyltransferase N-terminal" evidence="1">
    <location>
        <begin position="16"/>
        <end position="277"/>
    </location>
</feature>
<dbReference type="OrthoDB" id="9803706at2"/>
<dbReference type="AlphaFoldDB" id="A0A0C2ID65"/>
<evidence type="ECO:0000259" key="2">
    <source>
        <dbReference type="PROSITE" id="PS50989"/>
    </source>
</evidence>
<dbReference type="InterPro" id="IPR011763">
    <property type="entry name" value="COA_CT_C"/>
</dbReference>
<reference evidence="3 4" key="1">
    <citation type="submission" date="2015-01" db="EMBL/GenBank/DDBJ databases">
        <title>Complete genome of Pseudomonas batumici UCM B-321 producer of the batumin antibiotic with strong antistaphilococcal and potential anticancer activity.</title>
        <authorList>
            <person name="Klochko V.V."/>
            <person name="Zelena L.B."/>
            <person name="Elena K.A."/>
            <person name="Reva O.N."/>
        </authorList>
    </citation>
    <scope>NUCLEOTIDE SEQUENCE [LARGE SCALE GENOMIC DNA]</scope>
    <source>
        <strain evidence="3 4">UCM B-321</strain>
    </source>
</reference>
<dbReference type="PATRIC" id="fig|226910.6.peg.1194"/>
<dbReference type="InterPro" id="IPR034733">
    <property type="entry name" value="AcCoA_carboxyl_beta"/>
</dbReference>
<keyword evidence="3" id="KW-0808">Transferase</keyword>
<dbReference type="EMBL" id="JXDG01000012">
    <property type="protein sequence ID" value="KIH84875.1"/>
    <property type="molecule type" value="Genomic_DNA"/>
</dbReference>
<dbReference type="FunFam" id="3.90.226.10:FF:000021">
    <property type="entry name" value="Acetyl-CoA carboxylase carboxyltransferase subunit"/>
    <property type="match status" value="1"/>
</dbReference>
<evidence type="ECO:0000313" key="4">
    <source>
        <dbReference type="Proteomes" id="UP000031535"/>
    </source>
</evidence>
<dbReference type="InterPro" id="IPR011762">
    <property type="entry name" value="COA_CT_N"/>
</dbReference>
<dbReference type="Proteomes" id="UP000031535">
    <property type="component" value="Unassembled WGS sequence"/>
</dbReference>
<dbReference type="STRING" id="226910.UCMB321_1203"/>
<dbReference type="InterPro" id="IPR045190">
    <property type="entry name" value="MCCB/AccD1-like"/>
</dbReference>
<protein>
    <submittedName>
        <fullName evidence="3">Geranyl-CoA carboxylase carboxyl transferase subunit</fullName>
    </submittedName>
</protein>
<dbReference type="PANTHER" id="PTHR22855">
    <property type="entry name" value="ACETYL, PROPIONYL, PYRUVATE, AND GLUTACONYL CARBOXYLASE-RELATED"/>
    <property type="match status" value="1"/>
</dbReference>
<organism evidence="3 4">
    <name type="scientific">Pseudomonas batumici</name>
    <dbReference type="NCBI Taxonomy" id="226910"/>
    <lineage>
        <taxon>Bacteria</taxon>
        <taxon>Pseudomonadati</taxon>
        <taxon>Pseudomonadota</taxon>
        <taxon>Gammaproteobacteria</taxon>
        <taxon>Pseudomonadales</taxon>
        <taxon>Pseudomonadaceae</taxon>
        <taxon>Pseudomonas</taxon>
    </lineage>
</organism>
<accession>A0A0C2ID65</accession>
<evidence type="ECO:0000313" key="3">
    <source>
        <dbReference type="EMBL" id="KIH84875.1"/>
    </source>
</evidence>
<name>A0A0C2ID65_9PSED</name>
<dbReference type="SUPFAM" id="SSF52096">
    <property type="entry name" value="ClpP/crotonase"/>
    <property type="match status" value="2"/>
</dbReference>
<comment type="caution">
    <text evidence="3">The sequence shown here is derived from an EMBL/GenBank/DDBJ whole genome shotgun (WGS) entry which is preliminary data.</text>
</comment>
<evidence type="ECO:0000259" key="1">
    <source>
        <dbReference type="PROSITE" id="PS50980"/>
    </source>
</evidence>
<keyword evidence="4" id="KW-1185">Reference proteome</keyword>
<dbReference type="InterPro" id="IPR029045">
    <property type="entry name" value="ClpP/crotonase-like_dom_sf"/>
</dbReference>
<dbReference type="RefSeq" id="WP_040064611.1">
    <property type="nucleotide sequence ID" value="NZ_JXDG01000012.1"/>
</dbReference>
<dbReference type="GO" id="GO:0016874">
    <property type="term" value="F:ligase activity"/>
    <property type="evidence" value="ECO:0007669"/>
    <property type="project" value="InterPro"/>
</dbReference>
<dbReference type="Pfam" id="PF01039">
    <property type="entry name" value="Carboxyl_trans"/>
    <property type="match status" value="1"/>
</dbReference>
<dbReference type="PROSITE" id="PS50989">
    <property type="entry name" value="COA_CT_CTER"/>
    <property type="match status" value="1"/>
</dbReference>
<sequence>MPVIESRLDGHGEDFARHRQAMLDGLEQIRRLERNLLDKADGAREKFARRGQLLPRERLNLLLDPGAPFLELASLAGYKLHDDKDGSLAGGGLIAGISHVCGVRVLVVVNNSAIKGGIISPSGLKKTLRLQQIALENKLPVITLAESGGANLHYAAEIFVEGARSFANQARMSAMGLPQITVVHGSATAGGAYQPGLSDYLVVVRGKARLFLAGPPLLKAATGEVASDEELGGAQMHAQVAGTAEYLAENDADGVRIAREIIAQLPWNQRLPVTPARTWTEPLYPIEELLGLIPDDPKKPYDVREIVARLADGSNFLEFKAEFDAQTICGHLQIQGRPCGLIGNNGPITPKGASKAAQFIQLCDQSRTPLVFLHNTTGFMVGTEAEQQGVIKHGAKMIQAVANARVPKLTLVVGGSYGAGNYAMCGRGLDPRFIFAWPGSRTAVMGGAQAGKVLRIVTEARQLKDGLVPDAKLLDGLEQLTAQKLDSQSTALYGTANLWDDGLIDPRDSRTLLGYLLDICHEAEVRQLHPNSFGVARF</sequence>
<proteinExistence type="predicted"/>
<feature type="domain" description="CoA carboxyltransferase C-terminal" evidence="2">
    <location>
        <begin position="281"/>
        <end position="522"/>
    </location>
</feature>
<dbReference type="PROSITE" id="PS50980">
    <property type="entry name" value="COA_CT_NTER"/>
    <property type="match status" value="1"/>
</dbReference>
<dbReference type="FunFam" id="3.90.226.10:FF:000046">
    <property type="entry name" value="Geranyl-CoA carboxylase beta subunit"/>
    <property type="match status" value="1"/>
</dbReference>
<dbReference type="Gene3D" id="3.90.226.10">
    <property type="entry name" value="2-enoyl-CoA Hydratase, Chain A, domain 1"/>
    <property type="match status" value="2"/>
</dbReference>
<dbReference type="GO" id="GO:0016740">
    <property type="term" value="F:transferase activity"/>
    <property type="evidence" value="ECO:0007669"/>
    <property type="project" value="UniProtKB-KW"/>
</dbReference>